<protein>
    <recommendedName>
        <fullName evidence="1">DUF4347 domain-containing protein</fullName>
    </recommendedName>
</protein>
<reference evidence="2 3" key="1">
    <citation type="submission" date="2016-12" db="EMBL/GenBank/DDBJ databases">
        <title>Genome sequencing of Methylocaldum marinum.</title>
        <authorList>
            <person name="Takeuchi M."/>
            <person name="Kamagata Y."/>
            <person name="Hiraoka S."/>
            <person name="Oshima K."/>
            <person name="Hattori M."/>
            <person name="Iwasaki W."/>
        </authorList>
    </citation>
    <scope>NUCLEOTIDE SEQUENCE [LARGE SCALE GENOMIC DNA]</scope>
    <source>
        <strain evidence="2 3">S8</strain>
    </source>
</reference>
<gene>
    <name evidence="2" type="ORF">sS8_0850</name>
</gene>
<organism evidence="2 3">
    <name type="scientific">Methylocaldum marinum</name>
    <dbReference type="NCBI Taxonomy" id="1432792"/>
    <lineage>
        <taxon>Bacteria</taxon>
        <taxon>Pseudomonadati</taxon>
        <taxon>Pseudomonadota</taxon>
        <taxon>Gammaproteobacteria</taxon>
        <taxon>Methylococcales</taxon>
        <taxon>Methylococcaceae</taxon>
        <taxon>Methylocaldum</taxon>
    </lineage>
</organism>
<dbReference type="EMBL" id="AP017928">
    <property type="protein sequence ID" value="BBA32815.1"/>
    <property type="molecule type" value="Genomic_DNA"/>
</dbReference>
<sequence length="167" mass="18549">MDMEFTVVDDSDIVGWMASATRVGEIYVQDVDSMVNKILQALRVYTYSRVCTPNDRIRYNRMSRLNIFDHGNASGIEIGSDWINTASLPNFRTTLAILSGNFAPSGFVHLQHCNVGQNRVLLVELARTFGVSVYAGTGKHNPVYRFNTGSYVRADPDGAFHADVGRP</sequence>
<dbReference type="OrthoDB" id="523168at2"/>
<name>A0A250KME8_9GAMM</name>
<feature type="domain" description="DUF4347" evidence="1">
    <location>
        <begin position="28"/>
        <end position="137"/>
    </location>
</feature>
<dbReference type="KEGG" id="mmai:sS8_0850"/>
<evidence type="ECO:0000313" key="2">
    <source>
        <dbReference type="EMBL" id="BBA32815.1"/>
    </source>
</evidence>
<dbReference type="RefSeq" id="WP_119628539.1">
    <property type="nucleotide sequence ID" value="NZ_AP017928.1"/>
</dbReference>
<evidence type="ECO:0000259" key="1">
    <source>
        <dbReference type="Pfam" id="PF14252"/>
    </source>
</evidence>
<evidence type="ECO:0000313" key="3">
    <source>
        <dbReference type="Proteomes" id="UP000266313"/>
    </source>
</evidence>
<proteinExistence type="predicted"/>
<dbReference type="Proteomes" id="UP000266313">
    <property type="component" value="Chromosome"/>
</dbReference>
<dbReference type="InterPro" id="IPR025592">
    <property type="entry name" value="DUF4347"/>
</dbReference>
<dbReference type="Pfam" id="PF14252">
    <property type="entry name" value="DUF4347"/>
    <property type="match status" value="1"/>
</dbReference>
<dbReference type="AlphaFoldDB" id="A0A250KME8"/>
<accession>A0A250KME8</accession>
<keyword evidence="3" id="KW-1185">Reference proteome</keyword>